<evidence type="ECO:0000259" key="2">
    <source>
        <dbReference type="SMART" id="SM00829"/>
    </source>
</evidence>
<dbReference type="PROSITE" id="PS01162">
    <property type="entry name" value="QOR_ZETA_CRYSTAL"/>
    <property type="match status" value="1"/>
</dbReference>
<dbReference type="EMBL" id="CP051627">
    <property type="protein sequence ID" value="UPT19578.1"/>
    <property type="molecule type" value="Genomic_DNA"/>
</dbReference>
<protein>
    <submittedName>
        <fullName evidence="3">NADP-dependent oxidoreductase</fullName>
    </submittedName>
</protein>
<dbReference type="InterPro" id="IPR020843">
    <property type="entry name" value="ER"/>
</dbReference>
<keyword evidence="1" id="KW-0560">Oxidoreductase</keyword>
<name>A0ABY4KZR7_THEAE</name>
<dbReference type="RefSeq" id="WP_248591799.1">
    <property type="nucleotide sequence ID" value="NZ_CP051627.1"/>
</dbReference>
<dbReference type="Gene3D" id="3.40.50.720">
    <property type="entry name" value="NAD(P)-binding Rossmann-like Domain"/>
    <property type="match status" value="1"/>
</dbReference>
<dbReference type="Pfam" id="PF13602">
    <property type="entry name" value="ADH_zinc_N_2"/>
    <property type="match status" value="1"/>
</dbReference>
<dbReference type="InterPro" id="IPR011032">
    <property type="entry name" value="GroES-like_sf"/>
</dbReference>
<dbReference type="SUPFAM" id="SSF50129">
    <property type="entry name" value="GroES-like"/>
    <property type="match status" value="1"/>
</dbReference>
<feature type="domain" description="Enoyl reductase (ER)" evidence="2">
    <location>
        <begin position="15"/>
        <end position="309"/>
    </location>
</feature>
<sequence>MSRPDMRAVVIDSFGGPEVLRLTRLPRPVPGPGEVQVGVRAAGVGPVDCVTRRGRGEVRISRFPAVLGWDVAGTVTATGPGVHGFAVGDRVFGLLAFPGLAGAYAEYAVAHVNEVAALPEGVAFREAGGAPTAALTAWQALFSAAQVGAGQRVLVTAAAGGVGHLAVQLARWAGAEVAGVAPSGAHSFVKGLGAYQVVDRSADLAAETGRSFDVVVDASGDAGDALVSLLRPGGVFVSVAAAGVDRFRGRGVVARTVVVHPEGRQLERVAGLLRSGELRVAVDRVFRLPEAAAAHVHVERGCARGGVVLEVPDDER</sequence>
<evidence type="ECO:0000313" key="3">
    <source>
        <dbReference type="EMBL" id="UPT19578.1"/>
    </source>
</evidence>
<dbReference type="Gene3D" id="3.90.180.10">
    <property type="entry name" value="Medium-chain alcohol dehydrogenases, catalytic domain"/>
    <property type="match status" value="1"/>
</dbReference>
<dbReference type="InterPro" id="IPR050700">
    <property type="entry name" value="YIM1/Zinc_Alcohol_DH_Fams"/>
</dbReference>
<reference evidence="3 4" key="1">
    <citation type="submission" date="2020-04" db="EMBL/GenBank/DDBJ databases">
        <title>Thermobifida alba genome sequencing and assembly.</title>
        <authorList>
            <person name="Luzics S."/>
            <person name="Horvath B."/>
            <person name="Nagy I."/>
            <person name="Toth A."/>
            <person name="Nagy I."/>
            <person name="Kukolya J."/>
        </authorList>
    </citation>
    <scope>NUCLEOTIDE SEQUENCE [LARGE SCALE GENOMIC DNA]</scope>
    <source>
        <strain evidence="3 4">DSM 43795</strain>
    </source>
</reference>
<dbReference type="Pfam" id="PF08240">
    <property type="entry name" value="ADH_N"/>
    <property type="match status" value="1"/>
</dbReference>
<dbReference type="Proteomes" id="UP000832041">
    <property type="component" value="Chromosome"/>
</dbReference>
<dbReference type="InterPro" id="IPR036291">
    <property type="entry name" value="NAD(P)-bd_dom_sf"/>
</dbReference>
<dbReference type="PANTHER" id="PTHR11695:SF294">
    <property type="entry name" value="RETICULON-4-INTERACTING PROTEIN 1, MITOCHONDRIAL"/>
    <property type="match status" value="1"/>
</dbReference>
<dbReference type="PANTHER" id="PTHR11695">
    <property type="entry name" value="ALCOHOL DEHYDROGENASE RELATED"/>
    <property type="match status" value="1"/>
</dbReference>
<keyword evidence="4" id="KW-1185">Reference proteome</keyword>
<dbReference type="SMART" id="SM00829">
    <property type="entry name" value="PKS_ER"/>
    <property type="match status" value="1"/>
</dbReference>
<dbReference type="CDD" id="cd05289">
    <property type="entry name" value="MDR_like_2"/>
    <property type="match status" value="1"/>
</dbReference>
<dbReference type="SUPFAM" id="SSF51735">
    <property type="entry name" value="NAD(P)-binding Rossmann-fold domains"/>
    <property type="match status" value="1"/>
</dbReference>
<evidence type="ECO:0000256" key="1">
    <source>
        <dbReference type="ARBA" id="ARBA00023002"/>
    </source>
</evidence>
<accession>A0ABY4KZR7</accession>
<dbReference type="InterPro" id="IPR002364">
    <property type="entry name" value="Quin_OxRdtase/zeta-crystal_CS"/>
</dbReference>
<organism evidence="3 4">
    <name type="scientific">Thermobifida alba</name>
    <name type="common">Thermomonospora alba</name>
    <dbReference type="NCBI Taxonomy" id="53522"/>
    <lineage>
        <taxon>Bacteria</taxon>
        <taxon>Bacillati</taxon>
        <taxon>Actinomycetota</taxon>
        <taxon>Actinomycetes</taxon>
        <taxon>Streptosporangiales</taxon>
        <taxon>Nocardiopsidaceae</taxon>
        <taxon>Thermobifida</taxon>
    </lineage>
</organism>
<evidence type="ECO:0000313" key="4">
    <source>
        <dbReference type="Proteomes" id="UP000832041"/>
    </source>
</evidence>
<gene>
    <name evidence="3" type="ORF">FOF52_00195</name>
</gene>
<dbReference type="InterPro" id="IPR013154">
    <property type="entry name" value="ADH-like_N"/>
</dbReference>
<proteinExistence type="predicted"/>